<gene>
    <name evidence="1" type="ORF">DFP86_11574</name>
</gene>
<dbReference type="AlphaFoldDB" id="A0A4R7AYN3"/>
<evidence type="ECO:0000313" key="1">
    <source>
        <dbReference type="EMBL" id="TDR73042.1"/>
    </source>
</evidence>
<sequence>MAALWKQTCRWRVLRVAADIVIPFDRYGNLFPQDFSPSRSACIGFLAVAGSRVVSRLQAVMN</sequence>
<dbReference type="Proteomes" id="UP000295611">
    <property type="component" value="Unassembled WGS sequence"/>
</dbReference>
<name>A0A4R7AYN3_9NEIS</name>
<proteinExistence type="predicted"/>
<accession>A0A4R7AYN3</accession>
<keyword evidence="2" id="KW-1185">Reference proteome</keyword>
<protein>
    <submittedName>
        <fullName evidence="1">Uncharacterized protein</fullName>
    </submittedName>
</protein>
<dbReference type="EMBL" id="SNZP01000015">
    <property type="protein sequence ID" value="TDR73042.1"/>
    <property type="molecule type" value="Genomic_DNA"/>
</dbReference>
<comment type="caution">
    <text evidence="1">The sequence shown here is derived from an EMBL/GenBank/DDBJ whole genome shotgun (WGS) entry which is preliminary data.</text>
</comment>
<reference evidence="1 2" key="1">
    <citation type="submission" date="2019-03" db="EMBL/GenBank/DDBJ databases">
        <title>Genomic Encyclopedia of Type Strains, Phase III (KMG-III): the genomes of soil and plant-associated and newly described type strains.</title>
        <authorList>
            <person name="Whitman W."/>
        </authorList>
    </citation>
    <scope>NUCLEOTIDE SEQUENCE [LARGE SCALE GENOMIC DNA]</scope>
    <source>
        <strain evidence="1 2">CECT 8976</strain>
    </source>
</reference>
<evidence type="ECO:0000313" key="2">
    <source>
        <dbReference type="Proteomes" id="UP000295611"/>
    </source>
</evidence>
<organism evidence="1 2">
    <name type="scientific">Paludibacterium purpuratum</name>
    <dbReference type="NCBI Taxonomy" id="1144873"/>
    <lineage>
        <taxon>Bacteria</taxon>
        <taxon>Pseudomonadati</taxon>
        <taxon>Pseudomonadota</taxon>
        <taxon>Betaproteobacteria</taxon>
        <taxon>Neisseriales</taxon>
        <taxon>Chromobacteriaceae</taxon>
        <taxon>Paludibacterium</taxon>
    </lineage>
</organism>